<dbReference type="GO" id="GO:0016887">
    <property type="term" value="F:ATP hydrolysis activity"/>
    <property type="evidence" value="ECO:0007669"/>
    <property type="project" value="InterPro"/>
</dbReference>
<dbReference type="InterPro" id="IPR003593">
    <property type="entry name" value="AAA+_ATPase"/>
</dbReference>
<dbReference type="EMBL" id="JACDUS010000014">
    <property type="protein sequence ID" value="MBA2882956.1"/>
    <property type="molecule type" value="Genomic_DNA"/>
</dbReference>
<dbReference type="InterPro" id="IPR027417">
    <property type="entry name" value="P-loop_NTPase"/>
</dbReference>
<evidence type="ECO:0000259" key="12">
    <source>
        <dbReference type="PROSITE" id="PS50929"/>
    </source>
</evidence>
<dbReference type="CDD" id="cd18544">
    <property type="entry name" value="ABC_6TM_TmrA_like"/>
    <property type="match status" value="1"/>
</dbReference>
<sequence>MSGERDIFAEKELGKARDTGLLRRLYPFAAPYRVLLAVALVLMSAVTVLELAIPYVTKEAIDRYIVPEKNISMPGPGASADGGAAEKAREPGQTSSDALSDNSRNSSRNLSEDQQLSGLGRAAMLLVAIILLNLVVNFLHVMIVEYTAQHVMHDLRLKLFDHIQRLSVRFFNHNSVGRLVTRATNDIQNMHEMLTSVIIFVLKDLFLLLGITAVLFAIDWQLSLAVYVIFPLVFYAGFRFAGTARQAFRTLRIKAAEINTKFSETIGGVGIIQLFGQEKNNYDNFRRINHENFLAGMRQITVFAMFMPFIELMSSVGLAIVIFAGGSGILAGRVSLGELVVFISYVRMFFRPIRDIAEKYNITQNAMSSAERIFQILDEDDRIPEPRAQDAAAVPKRFEKISADNLWFGYQPDQPVLKGIDFTLDAGRTLAVVGPTGAGKTSLIHLLVRFYDPDQGAIRINEIDVRNFSSNALRSKIALVSQEPFLFSGTIFHNIFGANGTPDEQTVDRILDQSRSRSFIQQLPDGIHTRLTEQGATLSSGQRQLISIARALAADPELIIFDEATSYIDSETEASIQDALSNLMAERTSIVIAHRLSTARIADTIVVMHHGQIAESGSHAQLMARNGFYKRLVEIQG</sequence>
<dbReference type="GO" id="GO:0015421">
    <property type="term" value="F:ABC-type oligopeptide transporter activity"/>
    <property type="evidence" value="ECO:0007669"/>
    <property type="project" value="TreeGrafter"/>
</dbReference>
<evidence type="ECO:0000259" key="11">
    <source>
        <dbReference type="PROSITE" id="PS50893"/>
    </source>
</evidence>
<feature type="domain" description="ABC transporter" evidence="11">
    <location>
        <begin position="401"/>
        <end position="635"/>
    </location>
</feature>
<dbReference type="InterPro" id="IPR003439">
    <property type="entry name" value="ABC_transporter-like_ATP-bd"/>
</dbReference>
<dbReference type="Proteomes" id="UP000525298">
    <property type="component" value="Unassembled WGS sequence"/>
</dbReference>
<feature type="domain" description="ABC transmembrane type-1" evidence="12">
    <location>
        <begin position="37"/>
        <end position="365"/>
    </location>
</feature>
<evidence type="ECO:0000256" key="4">
    <source>
        <dbReference type="ARBA" id="ARBA00022692"/>
    </source>
</evidence>
<feature type="transmembrane region" description="Helical" evidence="10">
    <location>
        <begin position="34"/>
        <end position="56"/>
    </location>
</feature>
<evidence type="ECO:0000256" key="8">
    <source>
        <dbReference type="ARBA" id="ARBA00023136"/>
    </source>
</evidence>
<keyword evidence="4 10" id="KW-0812">Transmembrane</keyword>
<keyword evidence="6 13" id="KW-0067">ATP-binding</keyword>
<dbReference type="InterPro" id="IPR039421">
    <property type="entry name" value="Type_1_exporter"/>
</dbReference>
<dbReference type="PANTHER" id="PTHR43394:SF1">
    <property type="entry name" value="ATP-BINDING CASSETTE SUB-FAMILY B MEMBER 10, MITOCHONDRIAL"/>
    <property type="match status" value="1"/>
</dbReference>
<evidence type="ECO:0000256" key="1">
    <source>
        <dbReference type="ARBA" id="ARBA00004651"/>
    </source>
</evidence>
<evidence type="ECO:0000256" key="3">
    <source>
        <dbReference type="ARBA" id="ARBA00022475"/>
    </source>
</evidence>
<feature type="transmembrane region" description="Helical" evidence="10">
    <location>
        <begin position="300"/>
        <end position="324"/>
    </location>
</feature>
<dbReference type="PROSITE" id="PS50893">
    <property type="entry name" value="ABC_TRANSPORTER_2"/>
    <property type="match status" value="1"/>
</dbReference>
<dbReference type="SUPFAM" id="SSF90123">
    <property type="entry name" value="ABC transporter transmembrane region"/>
    <property type="match status" value="1"/>
</dbReference>
<feature type="transmembrane region" description="Helical" evidence="10">
    <location>
        <begin position="224"/>
        <end position="242"/>
    </location>
</feature>
<dbReference type="FunFam" id="3.40.50.300:FF:000221">
    <property type="entry name" value="Multidrug ABC transporter ATP-binding protein"/>
    <property type="match status" value="1"/>
</dbReference>
<dbReference type="InterPro" id="IPR036640">
    <property type="entry name" value="ABC1_TM_sf"/>
</dbReference>
<keyword evidence="3" id="KW-1003">Cell membrane</keyword>
<keyword evidence="8 10" id="KW-0472">Membrane</keyword>
<proteinExistence type="predicted"/>
<dbReference type="GO" id="GO:0005886">
    <property type="term" value="C:plasma membrane"/>
    <property type="evidence" value="ECO:0007669"/>
    <property type="project" value="UniProtKB-SubCell"/>
</dbReference>
<dbReference type="GO" id="GO:0005524">
    <property type="term" value="F:ATP binding"/>
    <property type="evidence" value="ECO:0007669"/>
    <property type="project" value="UniProtKB-KW"/>
</dbReference>
<dbReference type="Gene3D" id="1.20.1560.10">
    <property type="entry name" value="ABC transporter type 1, transmembrane domain"/>
    <property type="match status" value="1"/>
</dbReference>
<feature type="compositionally biased region" description="Low complexity" evidence="9">
    <location>
        <begin position="95"/>
        <end position="109"/>
    </location>
</feature>
<dbReference type="Pfam" id="PF00005">
    <property type="entry name" value="ABC_tran"/>
    <property type="match status" value="1"/>
</dbReference>
<dbReference type="InterPro" id="IPR011527">
    <property type="entry name" value="ABC1_TM_dom"/>
</dbReference>
<keyword evidence="5" id="KW-0547">Nucleotide-binding</keyword>
<dbReference type="SUPFAM" id="SSF52540">
    <property type="entry name" value="P-loop containing nucleoside triphosphate hydrolases"/>
    <property type="match status" value="1"/>
</dbReference>
<dbReference type="SMART" id="SM00382">
    <property type="entry name" value="AAA"/>
    <property type="match status" value="1"/>
</dbReference>
<dbReference type="PROSITE" id="PS00211">
    <property type="entry name" value="ABC_TRANSPORTER_1"/>
    <property type="match status" value="1"/>
</dbReference>
<evidence type="ECO:0000256" key="6">
    <source>
        <dbReference type="ARBA" id="ARBA00022840"/>
    </source>
</evidence>
<feature type="transmembrane region" description="Helical" evidence="10">
    <location>
        <begin position="122"/>
        <end position="148"/>
    </location>
</feature>
<dbReference type="PANTHER" id="PTHR43394">
    <property type="entry name" value="ATP-DEPENDENT PERMEASE MDL1, MITOCHONDRIAL"/>
    <property type="match status" value="1"/>
</dbReference>
<evidence type="ECO:0000256" key="9">
    <source>
        <dbReference type="SAM" id="MobiDB-lite"/>
    </source>
</evidence>
<comment type="subcellular location">
    <subcellularLocation>
        <location evidence="1">Cell membrane</location>
        <topology evidence="1">Multi-pass membrane protein</topology>
    </subcellularLocation>
</comment>
<dbReference type="RefSeq" id="WP_181552570.1">
    <property type="nucleotide sequence ID" value="NZ_JACDUS010000014.1"/>
</dbReference>
<protein>
    <submittedName>
        <fullName evidence="13">ATP-binding cassette subfamily B protein</fullName>
    </submittedName>
</protein>
<comment type="caution">
    <text evidence="13">The sequence shown here is derived from an EMBL/GenBank/DDBJ whole genome shotgun (WGS) entry which is preliminary data.</text>
</comment>
<keyword evidence="14" id="KW-1185">Reference proteome</keyword>
<evidence type="ECO:0000313" key="13">
    <source>
        <dbReference type="EMBL" id="MBA2882956.1"/>
    </source>
</evidence>
<evidence type="ECO:0000313" key="14">
    <source>
        <dbReference type="Proteomes" id="UP000525298"/>
    </source>
</evidence>
<feature type="transmembrane region" description="Helical" evidence="10">
    <location>
        <begin position="197"/>
        <end position="218"/>
    </location>
</feature>
<keyword evidence="7 10" id="KW-1133">Transmembrane helix</keyword>
<feature type="region of interest" description="Disordered" evidence="9">
    <location>
        <begin position="75"/>
        <end position="111"/>
    </location>
</feature>
<evidence type="ECO:0000256" key="7">
    <source>
        <dbReference type="ARBA" id="ARBA00022989"/>
    </source>
</evidence>
<evidence type="ECO:0000256" key="2">
    <source>
        <dbReference type="ARBA" id="ARBA00022448"/>
    </source>
</evidence>
<evidence type="ECO:0000256" key="5">
    <source>
        <dbReference type="ARBA" id="ARBA00022741"/>
    </source>
</evidence>
<keyword evidence="2" id="KW-0813">Transport</keyword>
<dbReference type="PROSITE" id="PS50929">
    <property type="entry name" value="ABC_TM1F"/>
    <property type="match status" value="1"/>
</dbReference>
<reference evidence="13 14" key="1">
    <citation type="submission" date="2020-07" db="EMBL/GenBank/DDBJ databases">
        <title>Genomic Encyclopedia of Type Strains, Phase IV (KMG-IV): sequencing the most valuable type-strain genomes for metagenomic binning, comparative biology and taxonomic classification.</title>
        <authorList>
            <person name="Goeker M."/>
        </authorList>
    </citation>
    <scope>NUCLEOTIDE SEQUENCE [LARGE SCALE GENOMIC DNA]</scope>
    <source>
        <strain evidence="13 14">DSM 17721</strain>
    </source>
</reference>
<gene>
    <name evidence="13" type="ORF">HNR65_003312</name>
</gene>
<dbReference type="Gene3D" id="3.40.50.300">
    <property type="entry name" value="P-loop containing nucleotide triphosphate hydrolases"/>
    <property type="match status" value="1"/>
</dbReference>
<dbReference type="AlphaFoldDB" id="A0A7W0CBZ3"/>
<evidence type="ECO:0000256" key="10">
    <source>
        <dbReference type="SAM" id="Phobius"/>
    </source>
</evidence>
<name>A0A7W0CBZ3_9BACT</name>
<dbReference type="Pfam" id="PF00664">
    <property type="entry name" value="ABC_membrane"/>
    <property type="match status" value="1"/>
</dbReference>
<organism evidence="13 14">
    <name type="scientific">Desulfosalsimonas propionicica</name>
    <dbReference type="NCBI Taxonomy" id="332175"/>
    <lineage>
        <taxon>Bacteria</taxon>
        <taxon>Pseudomonadati</taxon>
        <taxon>Thermodesulfobacteriota</taxon>
        <taxon>Desulfobacteria</taxon>
        <taxon>Desulfobacterales</taxon>
        <taxon>Desulfosalsimonadaceae</taxon>
        <taxon>Desulfosalsimonas</taxon>
    </lineage>
</organism>
<accession>A0A7W0CBZ3</accession>
<dbReference type="InterPro" id="IPR017871">
    <property type="entry name" value="ABC_transporter-like_CS"/>
</dbReference>